<proteinExistence type="predicted"/>
<comment type="caution">
    <text evidence="2">The sequence shown here is derived from an EMBL/GenBank/DDBJ whole genome shotgun (WGS) entry which is preliminary data.</text>
</comment>
<keyword evidence="1" id="KW-0732">Signal</keyword>
<sequence>MMLSKSLLYFAGVALFRARPGVAVGDCGCSSCTSSILNKDADGYSVRNRIDWVIANMGQSEQNACSTVCGNEFPNVCGSQCDPSQCSKCGCSSCTTSVLERNANGYSVRNRIDWVVANTGKSEKDACSLGKLFLSEAIAQMLNFVVKNFPIYVMNVTLLNVAAVVEVDKSVMAAAGMGATVAPTGTWYGGKVGGAGIDIKKQGSSTVQVVNESSETNLHVFFQSNNVWEKWVKVGGNGMIYNPINWGQDGTNAFDPLGAKKLSEAVIPKGGNIILTIPKLNPPQFQIIAIKMVDPSRKDPLPPSKASDWNGPCPKEIIRGQWPVLIEGGKDVVADASAVDGINFRMRYELTTSETEVQVMDIKQNPCKGLAEKYLVRGPNNSLAGCRSPPKVDCTGSKPGETCDCIPGTQNCAFNECSVKEFDIPSNLMKYFHVYDNGDRTGMPVKNFINDESNIKRNSDFDKYCRQMHSDTRQNGGESDFTCYCYDYNDVDSSPWLRAPYKIKVVYFDL</sequence>
<gene>
    <name evidence="2" type="ORF">HJC23_008249</name>
</gene>
<protein>
    <submittedName>
        <fullName evidence="2">Uncharacterized protein</fullName>
    </submittedName>
</protein>
<keyword evidence="3" id="KW-1185">Reference proteome</keyword>
<evidence type="ECO:0000313" key="3">
    <source>
        <dbReference type="Proteomes" id="UP001516023"/>
    </source>
</evidence>
<reference evidence="2 3" key="1">
    <citation type="journal article" date="2020" name="G3 (Bethesda)">
        <title>Improved Reference Genome for Cyclotella cryptica CCMP332, a Model for Cell Wall Morphogenesis, Salinity Adaptation, and Lipid Production in Diatoms (Bacillariophyta).</title>
        <authorList>
            <person name="Roberts W.R."/>
            <person name="Downey K.M."/>
            <person name="Ruck E.C."/>
            <person name="Traller J.C."/>
            <person name="Alverson A.J."/>
        </authorList>
    </citation>
    <scope>NUCLEOTIDE SEQUENCE [LARGE SCALE GENOMIC DNA]</scope>
    <source>
        <strain evidence="2 3">CCMP332</strain>
    </source>
</reference>
<feature type="chain" id="PRO_5044763610" evidence="1">
    <location>
        <begin position="24"/>
        <end position="510"/>
    </location>
</feature>
<feature type="signal peptide" evidence="1">
    <location>
        <begin position="1"/>
        <end position="23"/>
    </location>
</feature>
<dbReference type="Proteomes" id="UP001516023">
    <property type="component" value="Unassembled WGS sequence"/>
</dbReference>
<accession>A0ABD3Q5Z0</accession>
<dbReference type="EMBL" id="JABMIG020000068">
    <property type="protein sequence ID" value="KAL3795762.1"/>
    <property type="molecule type" value="Genomic_DNA"/>
</dbReference>
<dbReference type="AlphaFoldDB" id="A0ABD3Q5Z0"/>
<evidence type="ECO:0000256" key="1">
    <source>
        <dbReference type="SAM" id="SignalP"/>
    </source>
</evidence>
<name>A0ABD3Q5Z0_9STRA</name>
<organism evidence="2 3">
    <name type="scientific">Cyclotella cryptica</name>
    <dbReference type="NCBI Taxonomy" id="29204"/>
    <lineage>
        <taxon>Eukaryota</taxon>
        <taxon>Sar</taxon>
        <taxon>Stramenopiles</taxon>
        <taxon>Ochrophyta</taxon>
        <taxon>Bacillariophyta</taxon>
        <taxon>Coscinodiscophyceae</taxon>
        <taxon>Thalassiosirophycidae</taxon>
        <taxon>Stephanodiscales</taxon>
        <taxon>Stephanodiscaceae</taxon>
        <taxon>Cyclotella</taxon>
    </lineage>
</organism>
<evidence type="ECO:0000313" key="2">
    <source>
        <dbReference type="EMBL" id="KAL3795762.1"/>
    </source>
</evidence>